<dbReference type="Proteomes" id="UP000571854">
    <property type="component" value="Unassembled WGS sequence"/>
</dbReference>
<dbReference type="InterPro" id="IPR005756">
    <property type="entry name" value="Ribosomal_uL24_euk/arc"/>
</dbReference>
<evidence type="ECO:0000256" key="2">
    <source>
        <dbReference type="ARBA" id="ARBA00022980"/>
    </source>
</evidence>
<evidence type="ECO:0000313" key="16">
    <source>
        <dbReference type="Proteomes" id="UP000567099"/>
    </source>
</evidence>
<dbReference type="Pfam" id="PF16906">
    <property type="entry name" value="Ribosomal_L26"/>
    <property type="match status" value="1"/>
</dbReference>
<reference evidence="15 16" key="3">
    <citation type="submission" date="2020-07" db="EMBL/GenBank/DDBJ databases">
        <title>Genomic Encyclopedia of Type Strains, Phase IV (KMG-V): Genome sequencing to study the core and pangenomes of soil and plant-associated prokaryotes.</title>
        <authorList>
            <person name="Whitman W."/>
        </authorList>
    </citation>
    <scope>NUCLEOTIDE SEQUENCE [LARGE SCALE GENOMIC DNA]</scope>
    <source>
        <strain evidence="8 15">A1</strain>
        <strain evidence="7 17">A5</strain>
        <strain evidence="9 16">C13</strain>
        <strain evidence="11 19">D1</strain>
        <strain evidence="10 18">DSM 7078</strain>
        <strain evidence="12">RC</strain>
    </source>
</reference>
<comment type="function">
    <text evidence="4">Located at the polypeptide exit tunnel on the outside of the subunit.</text>
</comment>
<dbReference type="Pfam" id="PF00467">
    <property type="entry name" value="KOW"/>
    <property type="match status" value="1"/>
</dbReference>
<dbReference type="GO" id="GO:0019843">
    <property type="term" value="F:rRNA binding"/>
    <property type="evidence" value="ECO:0007669"/>
    <property type="project" value="UniProtKB-UniRule"/>
</dbReference>
<dbReference type="GO" id="GO:0003735">
    <property type="term" value="F:structural constituent of ribosome"/>
    <property type="evidence" value="ECO:0007669"/>
    <property type="project" value="UniProtKB-UniRule"/>
</dbReference>
<evidence type="ECO:0000313" key="6">
    <source>
        <dbReference type="EMBL" id="AVB76807.1"/>
    </source>
</evidence>
<evidence type="ECO:0000256" key="4">
    <source>
        <dbReference type="HAMAP-Rule" id="MF_01326"/>
    </source>
</evidence>
<keyword evidence="3 4" id="KW-0687">Ribonucleoprotein</keyword>
<keyword evidence="4" id="KW-0694">RNA-binding</keyword>
<dbReference type="Proteomes" id="UP000564425">
    <property type="component" value="Unassembled WGS sequence"/>
</dbReference>
<feature type="domain" description="KOW" evidence="5">
    <location>
        <begin position="46"/>
        <end position="73"/>
    </location>
</feature>
<dbReference type="AlphaFoldDB" id="A0A2L1CBS1"/>
<evidence type="ECO:0000313" key="14">
    <source>
        <dbReference type="Proteomes" id="UP000239462"/>
    </source>
</evidence>
<dbReference type="PANTHER" id="PTHR11143">
    <property type="entry name" value="60S RIBOSOMAL PROTEIN L26 FAMILY MEMBER"/>
    <property type="match status" value="1"/>
</dbReference>
<dbReference type="EMBL" id="JACHED010000001">
    <property type="protein sequence ID" value="MBB6496679.1"/>
    <property type="molecule type" value="Genomic_DNA"/>
</dbReference>
<dbReference type="SUPFAM" id="SSF50104">
    <property type="entry name" value="Translation proteins SH3-like domain"/>
    <property type="match status" value="1"/>
</dbReference>
<dbReference type="Proteomes" id="UP000722095">
    <property type="component" value="Unassembled WGS sequence"/>
</dbReference>
<comment type="similarity">
    <text evidence="1 4">Belongs to the universal ribosomal protein uL24 family.</text>
</comment>
<dbReference type="GO" id="GO:0006412">
    <property type="term" value="P:translation"/>
    <property type="evidence" value="ECO:0007669"/>
    <property type="project" value="UniProtKB-UniRule"/>
</dbReference>
<dbReference type="Proteomes" id="UP000590564">
    <property type="component" value="Unassembled WGS sequence"/>
</dbReference>
<keyword evidence="4" id="KW-0699">rRNA-binding</keyword>
<dbReference type="Proteomes" id="UP000239462">
    <property type="component" value="Chromosome"/>
</dbReference>
<evidence type="ECO:0000313" key="9">
    <source>
        <dbReference type="EMBL" id="MBA2863317.1"/>
    </source>
</evidence>
<evidence type="ECO:0000313" key="17">
    <source>
        <dbReference type="Proteomes" id="UP000571854"/>
    </source>
</evidence>
<evidence type="ECO:0000313" key="13">
    <source>
        <dbReference type="EMBL" id="MBP2219916.1"/>
    </source>
</evidence>
<dbReference type="EMBL" id="JACDUJ010000001">
    <property type="protein sequence ID" value="MBA2847309.1"/>
    <property type="molecule type" value="Genomic_DNA"/>
</dbReference>
<dbReference type="Proteomes" id="UP000567099">
    <property type="component" value="Unassembled WGS sequence"/>
</dbReference>
<dbReference type="EMBL" id="JAGINF010000005">
    <property type="protein sequence ID" value="MBP2219916.1"/>
    <property type="molecule type" value="Genomic_DNA"/>
</dbReference>
<dbReference type="HAMAP" id="MF_01326_A">
    <property type="entry name" value="Ribosomal_uL24_A"/>
    <property type="match status" value="1"/>
</dbReference>
<dbReference type="GO" id="GO:0015934">
    <property type="term" value="C:large ribosomal subunit"/>
    <property type="evidence" value="ECO:0007669"/>
    <property type="project" value="UniProtKB-UniRule"/>
</dbReference>
<keyword evidence="2 4" id="KW-0689">Ribosomal protein</keyword>
<evidence type="ECO:0000313" key="18">
    <source>
        <dbReference type="Proteomes" id="UP000584706"/>
    </source>
</evidence>
<dbReference type="EMBL" id="JACDUH010000001">
    <property type="protein sequence ID" value="MBA2850186.1"/>
    <property type="molecule type" value="Genomic_DNA"/>
</dbReference>
<reference evidence="14" key="1">
    <citation type="journal article" date="2018" name="Genome Announc.">
        <title>Complete Genome Sequence of the Methanococcus maripaludis Type Strain JJ (DSM 2067), a Model for Selenoprotein Synthesis in Archaea.</title>
        <authorList>
            <person name="Poehlein A."/>
            <person name="Heym D."/>
            <person name="Quitzke V."/>
            <person name="Fersch J."/>
            <person name="Daniel R."/>
            <person name="Rother M."/>
        </authorList>
    </citation>
    <scope>NUCLEOTIDE SEQUENCE [LARGE SCALE GENOMIC DNA]</scope>
    <source>
        <strain evidence="14">DSM 2067</strain>
    </source>
</reference>
<reference evidence="6" key="2">
    <citation type="submission" date="2018-02" db="EMBL/GenBank/DDBJ databases">
        <title>Complete genome sequence of the Methanococcus maripaludis type strain JJ (DSM 2067), a model for selenoprotein synthesis in Archaea.</title>
        <authorList>
            <person name="Poehlein A."/>
            <person name="Heym D."/>
            <person name="Quitzke V."/>
            <person name="Fersch J."/>
            <person name="Daniel R."/>
            <person name="Rother M."/>
        </authorList>
    </citation>
    <scope>NUCLEOTIDE SEQUENCE [LARGE SCALE GENOMIC DNA]</scope>
    <source>
        <strain evidence="6">DSM 2067</strain>
    </source>
</reference>
<evidence type="ECO:0000259" key="5">
    <source>
        <dbReference type="SMART" id="SM00739"/>
    </source>
</evidence>
<comment type="subunit">
    <text evidence="4">Part of the 50S ribosomal subunit.</text>
</comment>
<dbReference type="Proteomes" id="UP000742560">
    <property type="component" value="Unassembled WGS sequence"/>
</dbReference>
<dbReference type="InterPro" id="IPR008991">
    <property type="entry name" value="Translation_prot_SH3-like_sf"/>
</dbReference>
<proteinExistence type="inferred from homology"/>
<dbReference type="EMBL" id="JAFBBC010000001">
    <property type="protein sequence ID" value="MBM7409450.1"/>
    <property type="molecule type" value="Genomic_DNA"/>
</dbReference>
<comment type="function">
    <text evidence="4">One of two assembly initiator proteins, it binds directly to the 5'-end of the 23S rRNA, where it nucleates assembly of the 50S subunit.</text>
</comment>
<protein>
    <recommendedName>
        <fullName evidence="4">Large ribosomal subunit protein uL24</fullName>
    </recommendedName>
</protein>
<dbReference type="EMBL" id="JACHIQ010000001">
    <property type="protein sequence ID" value="MBB6067160.1"/>
    <property type="molecule type" value="Genomic_DNA"/>
</dbReference>
<organism evidence="6 14">
    <name type="scientific">Methanococcus maripaludis</name>
    <name type="common">Methanococcus deltae</name>
    <dbReference type="NCBI Taxonomy" id="39152"/>
    <lineage>
        <taxon>Archaea</taxon>
        <taxon>Methanobacteriati</taxon>
        <taxon>Methanobacteriota</taxon>
        <taxon>Methanomada group</taxon>
        <taxon>Methanococci</taxon>
        <taxon>Methanococcales</taxon>
        <taxon>Methanococcaceae</taxon>
        <taxon>Methanococcus</taxon>
    </lineage>
</organism>
<evidence type="ECO:0000313" key="7">
    <source>
        <dbReference type="EMBL" id="MBA2847309.1"/>
    </source>
</evidence>
<dbReference type="InterPro" id="IPR041988">
    <property type="entry name" value="Ribosomal_uL24_KOW"/>
</dbReference>
<dbReference type="SMR" id="A0A2L1CBS1"/>
<accession>A0A2L1CBS1</accession>
<sequence length="119" mass="13394">MVLTNSKQPRKQRKALYNAPLHLRNSVMSAMLAKELKEKYAKNSLPVKKGDTVKVLRGNFKGIEGEVSKVDYAGYKIIVEGVVNKKQDGNETAYPIHPSNVMITKLDESDEKRFKNSSN</sequence>
<evidence type="ECO:0000313" key="8">
    <source>
        <dbReference type="EMBL" id="MBA2850186.1"/>
    </source>
</evidence>
<evidence type="ECO:0000313" key="10">
    <source>
        <dbReference type="EMBL" id="MBB6067160.1"/>
    </source>
</evidence>
<evidence type="ECO:0000313" key="12">
    <source>
        <dbReference type="EMBL" id="MBM7409450.1"/>
    </source>
</evidence>
<dbReference type="InterPro" id="IPR005824">
    <property type="entry name" value="KOW"/>
</dbReference>
<dbReference type="EMBL" id="JACDUO010000001">
    <property type="protein sequence ID" value="MBA2863317.1"/>
    <property type="molecule type" value="Genomic_DNA"/>
</dbReference>
<evidence type="ECO:0000256" key="1">
    <source>
        <dbReference type="ARBA" id="ARBA00010618"/>
    </source>
</evidence>
<dbReference type="EMBL" id="CP026606">
    <property type="protein sequence ID" value="AVB76807.1"/>
    <property type="molecule type" value="Genomic_DNA"/>
</dbReference>
<dbReference type="PROSITE" id="PS01108">
    <property type="entry name" value="RIBOSOMAL_L24"/>
    <property type="match status" value="1"/>
</dbReference>
<evidence type="ECO:0000313" key="15">
    <source>
        <dbReference type="Proteomes" id="UP000564425"/>
    </source>
</evidence>
<dbReference type="GeneID" id="37876003"/>
<dbReference type="CDD" id="cd06089">
    <property type="entry name" value="KOW_RPL26"/>
    <property type="match status" value="1"/>
</dbReference>
<evidence type="ECO:0000313" key="11">
    <source>
        <dbReference type="EMBL" id="MBB6496679.1"/>
    </source>
</evidence>
<dbReference type="SMART" id="SM00739">
    <property type="entry name" value="KOW"/>
    <property type="match status" value="1"/>
</dbReference>
<dbReference type="NCBIfam" id="TIGR01080">
    <property type="entry name" value="rplX_A_E"/>
    <property type="match status" value="1"/>
</dbReference>
<dbReference type="Proteomes" id="UP000584706">
    <property type="component" value="Unassembled WGS sequence"/>
</dbReference>
<dbReference type="RefSeq" id="WP_011171354.1">
    <property type="nucleotide sequence ID" value="NZ_CP020120.1"/>
</dbReference>
<dbReference type="Gene3D" id="2.30.30.30">
    <property type="match status" value="1"/>
</dbReference>
<dbReference type="InterPro" id="IPR014722">
    <property type="entry name" value="Rib_uL2_dom2"/>
</dbReference>
<dbReference type="KEGG" id="mmad:MMJJ_14290"/>
<dbReference type="InterPro" id="IPR005825">
    <property type="entry name" value="Ribosomal_uL24_CS"/>
</dbReference>
<reference evidence="13" key="4">
    <citation type="submission" date="2021-03" db="EMBL/GenBank/DDBJ databases">
        <title>Genomic Encyclopedia of Type Strains, Phase IV (KMG-IV): sequencing the most valuable type-strain genomes for metagenomic binning, comparative biology and taxonomic classification.</title>
        <authorList>
            <person name="Goeker M."/>
        </authorList>
    </citation>
    <scope>NUCLEOTIDE SEQUENCE</scope>
    <source>
        <strain evidence="13">DSM 2771</strain>
    </source>
</reference>
<evidence type="ECO:0000256" key="3">
    <source>
        <dbReference type="ARBA" id="ARBA00023274"/>
    </source>
</evidence>
<name>A0A2L1CBS1_METMI</name>
<evidence type="ECO:0000313" key="19">
    <source>
        <dbReference type="Proteomes" id="UP000590564"/>
    </source>
</evidence>
<gene>
    <name evidence="4" type="primary">rpl24</name>
    <name evidence="12" type="ORF">HNP85_001122</name>
    <name evidence="8" type="ORF">HNP86_000317</name>
    <name evidence="7" type="ORF">HNP88_001493</name>
    <name evidence="9" type="ORF">HNP94_000317</name>
    <name evidence="11" type="ORF">HNP96_000700</name>
    <name evidence="10" type="ORF">HNP97_000650</name>
    <name evidence="13" type="ORF">J2745_001423</name>
    <name evidence="6" type="ORF">MMJJ_14290</name>
</gene>